<dbReference type="RefSeq" id="WP_048569370.1">
    <property type="nucleotide sequence ID" value="NZ_LFVU01000003.1"/>
</dbReference>
<evidence type="ECO:0000313" key="1">
    <source>
        <dbReference type="EMBL" id="KMT22979.1"/>
    </source>
</evidence>
<organism evidence="1 2">
    <name type="scientific">Clostridium cylindrosporum DSM 605</name>
    <dbReference type="NCBI Taxonomy" id="1121307"/>
    <lineage>
        <taxon>Bacteria</taxon>
        <taxon>Bacillati</taxon>
        <taxon>Bacillota</taxon>
        <taxon>Clostridia</taxon>
        <taxon>Eubacteriales</taxon>
        <taxon>Clostridiaceae</taxon>
        <taxon>Clostridium</taxon>
    </lineage>
</organism>
<gene>
    <name evidence="1" type="ORF">CLCY_7c00260</name>
</gene>
<comment type="caution">
    <text evidence="1">The sequence shown here is derived from an EMBL/GenBank/DDBJ whole genome shotgun (WGS) entry which is preliminary data.</text>
</comment>
<accession>A0A0J8DFF1</accession>
<dbReference type="EMBL" id="LFVU01000003">
    <property type="protein sequence ID" value="KMT22979.1"/>
    <property type="molecule type" value="Genomic_DNA"/>
</dbReference>
<dbReference type="Proteomes" id="UP000036756">
    <property type="component" value="Unassembled WGS sequence"/>
</dbReference>
<dbReference type="AlphaFoldDB" id="A0A0J8DFF1"/>
<dbReference type="PATRIC" id="fig|1121307.3.peg.2308"/>
<evidence type="ECO:0000313" key="2">
    <source>
        <dbReference type="Proteomes" id="UP000036756"/>
    </source>
</evidence>
<name>A0A0J8DFF1_CLOCY</name>
<dbReference type="STRING" id="1121307.CLCY_7c00260"/>
<reference evidence="1 2" key="1">
    <citation type="submission" date="2015-06" db="EMBL/GenBank/DDBJ databases">
        <title>Draft genome sequence of the purine-degrading Clostridium cylindrosporum HC-1 (DSM 605).</title>
        <authorList>
            <person name="Poehlein A."/>
            <person name="Schiel-Bengelsdorf B."/>
            <person name="Bengelsdorf F."/>
            <person name="Daniel R."/>
            <person name="Duerre P."/>
        </authorList>
    </citation>
    <scope>NUCLEOTIDE SEQUENCE [LARGE SCALE GENOMIC DNA]</scope>
    <source>
        <strain evidence="1 2">DSM 605</strain>
    </source>
</reference>
<keyword evidence="2" id="KW-1185">Reference proteome</keyword>
<proteinExistence type="predicted"/>
<protein>
    <submittedName>
        <fullName evidence="1">Uncharacterized protein</fullName>
    </submittedName>
</protein>
<sequence length="81" mass="9609">MAARKLRGTDIKCIRSYMVDFFRIDTEHEGHCVIKDFVVDEELDEAYADIKTKNGWYSACLRFEQRFGRNIIPTDFSFSKY</sequence>